<comment type="caution">
    <text evidence="1">The sequence shown here is derived from an EMBL/GenBank/DDBJ whole genome shotgun (WGS) entry which is preliminary data.</text>
</comment>
<dbReference type="AlphaFoldDB" id="A0A4U5PFN1"/>
<evidence type="ECO:0000313" key="2">
    <source>
        <dbReference type="Proteomes" id="UP000298663"/>
    </source>
</evidence>
<gene>
    <name evidence="1" type="ORF">L596_009443</name>
</gene>
<reference evidence="1 2" key="2">
    <citation type="journal article" date="2019" name="G3 (Bethesda)">
        <title>Hybrid Assembly of the Genome of the Entomopathogenic Nematode Steinernema carpocapsae Identifies the X-Chromosome.</title>
        <authorList>
            <person name="Serra L."/>
            <person name="Macchietto M."/>
            <person name="Macias-Munoz A."/>
            <person name="McGill C.J."/>
            <person name="Rodriguez I.M."/>
            <person name="Rodriguez B."/>
            <person name="Murad R."/>
            <person name="Mortazavi A."/>
        </authorList>
    </citation>
    <scope>NUCLEOTIDE SEQUENCE [LARGE SCALE GENOMIC DNA]</scope>
    <source>
        <strain evidence="1 2">ALL</strain>
    </source>
</reference>
<keyword evidence="2" id="KW-1185">Reference proteome</keyword>
<name>A0A4U5PFN1_STECR</name>
<reference evidence="1 2" key="1">
    <citation type="journal article" date="2015" name="Genome Biol.">
        <title>Comparative genomics of Steinernema reveals deeply conserved gene regulatory networks.</title>
        <authorList>
            <person name="Dillman A.R."/>
            <person name="Macchietto M."/>
            <person name="Porter C.F."/>
            <person name="Rogers A."/>
            <person name="Williams B."/>
            <person name="Antoshechkin I."/>
            <person name="Lee M.M."/>
            <person name="Goodwin Z."/>
            <person name="Lu X."/>
            <person name="Lewis E.E."/>
            <person name="Goodrich-Blair H."/>
            <person name="Stock S.P."/>
            <person name="Adams B.J."/>
            <person name="Sternberg P.W."/>
            <person name="Mortazavi A."/>
        </authorList>
    </citation>
    <scope>NUCLEOTIDE SEQUENCE [LARGE SCALE GENOMIC DNA]</scope>
    <source>
        <strain evidence="1 2">ALL</strain>
    </source>
</reference>
<evidence type="ECO:0000313" key="1">
    <source>
        <dbReference type="EMBL" id="TKR95250.1"/>
    </source>
</evidence>
<protein>
    <submittedName>
        <fullName evidence="1">Uncharacterized protein</fullName>
    </submittedName>
</protein>
<dbReference type="Proteomes" id="UP000298663">
    <property type="component" value="Unassembled WGS sequence"/>
</dbReference>
<dbReference type="EMBL" id="AZBU02000002">
    <property type="protein sequence ID" value="TKR95250.1"/>
    <property type="molecule type" value="Genomic_DNA"/>
</dbReference>
<accession>A0A4U5PFN1</accession>
<proteinExistence type="predicted"/>
<sequence>MSGSDSGFRVCSSITHDKLASIAVRSCCQALLSRFAFAGRTNSKASNISTFRRSVYEGSTDYGTHALRLQDSPEECTGLLCVSTRHRQLYENDAGVAAVPDSQQRKLAFSSVDKNFEFVFALS</sequence>
<organism evidence="1 2">
    <name type="scientific">Steinernema carpocapsae</name>
    <name type="common">Entomopathogenic nematode</name>
    <dbReference type="NCBI Taxonomy" id="34508"/>
    <lineage>
        <taxon>Eukaryota</taxon>
        <taxon>Metazoa</taxon>
        <taxon>Ecdysozoa</taxon>
        <taxon>Nematoda</taxon>
        <taxon>Chromadorea</taxon>
        <taxon>Rhabditida</taxon>
        <taxon>Tylenchina</taxon>
        <taxon>Panagrolaimomorpha</taxon>
        <taxon>Strongyloidoidea</taxon>
        <taxon>Steinernematidae</taxon>
        <taxon>Steinernema</taxon>
    </lineage>
</organism>